<evidence type="ECO:0000313" key="3">
    <source>
        <dbReference type="Proteomes" id="UP000663570"/>
    </source>
</evidence>
<dbReference type="Gene3D" id="3.90.550.10">
    <property type="entry name" value="Spore Coat Polysaccharide Biosynthesis Protein SpsA, Chain A"/>
    <property type="match status" value="1"/>
</dbReference>
<organism evidence="2 3">
    <name type="scientific">Niveibacterium microcysteis</name>
    <dbReference type="NCBI Taxonomy" id="2811415"/>
    <lineage>
        <taxon>Bacteria</taxon>
        <taxon>Pseudomonadati</taxon>
        <taxon>Pseudomonadota</taxon>
        <taxon>Betaproteobacteria</taxon>
        <taxon>Rhodocyclales</taxon>
        <taxon>Rhodocyclaceae</taxon>
        <taxon>Niveibacterium</taxon>
    </lineage>
</organism>
<protein>
    <submittedName>
        <fullName evidence="2">Glycosyltransferase family 2 protein</fullName>
    </submittedName>
</protein>
<dbReference type="Pfam" id="PF00535">
    <property type="entry name" value="Glycos_transf_2"/>
    <property type="match status" value="1"/>
</dbReference>
<dbReference type="SUPFAM" id="SSF53448">
    <property type="entry name" value="Nucleotide-diphospho-sugar transferases"/>
    <property type="match status" value="1"/>
</dbReference>
<dbReference type="InterPro" id="IPR029044">
    <property type="entry name" value="Nucleotide-diphossugar_trans"/>
</dbReference>
<dbReference type="InterPro" id="IPR001173">
    <property type="entry name" value="Glyco_trans_2-like"/>
</dbReference>
<dbReference type="PANTHER" id="PTHR10859:SF91">
    <property type="entry name" value="DOLICHYL-PHOSPHATE BETA-GLUCOSYLTRANSFERASE"/>
    <property type="match status" value="1"/>
</dbReference>
<dbReference type="PANTHER" id="PTHR10859">
    <property type="entry name" value="GLYCOSYL TRANSFERASE"/>
    <property type="match status" value="1"/>
</dbReference>
<evidence type="ECO:0000259" key="1">
    <source>
        <dbReference type="Pfam" id="PF00535"/>
    </source>
</evidence>
<dbReference type="CDD" id="cd04179">
    <property type="entry name" value="DPM_DPG-synthase_like"/>
    <property type="match status" value="1"/>
</dbReference>
<name>A0ABX7M530_9RHOO</name>
<evidence type="ECO:0000313" key="2">
    <source>
        <dbReference type="EMBL" id="QSI75853.1"/>
    </source>
</evidence>
<proteinExistence type="predicted"/>
<reference evidence="2 3" key="1">
    <citation type="submission" date="2021-02" db="EMBL/GenBank/DDBJ databases">
        <title>Niveibacterium changnyeongensis HC41.</title>
        <authorList>
            <person name="Kang M."/>
        </authorList>
    </citation>
    <scope>NUCLEOTIDE SEQUENCE [LARGE SCALE GENOMIC DNA]</scope>
    <source>
        <strain evidence="2 3">HC41</strain>
    </source>
</reference>
<sequence>MCEWPPDVWSCAVKCCAVIPVYNHEHAVGGVVAALRAQRLPVLMVDDGSRAECATVLDALAAADTDVTVLRRQQNGGKGAAVSDGLCAAHAAGYTHALQIDADGQHDTADVPRFLAEAESAPDHAIIGCPVYDASVPKGRLYGRYATHVWVWINTLSFRITDSMCGFRVYPLDAVVPLLQRTRIGRRMDFDVEVLVRLDWAGLPIRNVPTHVRYPEGGVSHFRPLADNLAISWMHTRLFFGMLPRAPRLLLRHFRSAA</sequence>
<gene>
    <name evidence="2" type="ORF">JY500_15380</name>
</gene>
<dbReference type="EMBL" id="CP071060">
    <property type="protein sequence ID" value="QSI75853.1"/>
    <property type="molecule type" value="Genomic_DNA"/>
</dbReference>
<keyword evidence="3" id="KW-1185">Reference proteome</keyword>
<accession>A0ABX7M530</accession>
<feature type="domain" description="Glycosyltransferase 2-like" evidence="1">
    <location>
        <begin position="17"/>
        <end position="157"/>
    </location>
</feature>
<dbReference type="Proteomes" id="UP000663570">
    <property type="component" value="Chromosome"/>
</dbReference>